<dbReference type="EMBL" id="CP018171">
    <property type="protein sequence ID" value="APH70317.1"/>
    <property type="molecule type" value="Genomic_DNA"/>
</dbReference>
<dbReference type="InterPro" id="IPR000214">
    <property type="entry name" value="Znf_DNA_glyclase/AP_lyase"/>
</dbReference>
<dbReference type="InterPro" id="IPR012319">
    <property type="entry name" value="FPG_cat"/>
</dbReference>
<keyword evidence="6 15" id="KW-0863">Zinc-finger</keyword>
<feature type="binding site" evidence="15">
    <location>
        <position position="127"/>
    </location>
    <ligand>
        <name>DNA</name>
        <dbReference type="ChEBI" id="CHEBI:16991"/>
    </ligand>
</feature>
<dbReference type="Gene3D" id="1.10.8.50">
    <property type="match status" value="1"/>
</dbReference>
<sequence length="297" mass="32550">MPELPEVETVRRGLAPTLEGARILSVEQRRPDLRFPFPPDFVGRLTGRRVEALSRRAKYLIAQLDDGLGLISHLGMSGSWRIEAGDTAVVPGEFLYERSKAAAHDHVVLHLEERTGGLSRIVFNDPRRFGFMLFAEPGHLQDHPLLADLGVEPTGNELSGDLLARLFRDKRAPLKAALLDQRLIAGLGNIYVCEALWRAALSPRRLAGTLVTKSGAPTKAADRLATAVREVIADAIEAGGSSLRDYVHADGSLGYFQHSFAVYGREGESCPKLTCNGVIQRIVQSGRSTFYCPVCQR</sequence>
<dbReference type="InterPro" id="IPR015887">
    <property type="entry name" value="DNA_glyclase_Znf_dom_DNA_BS"/>
</dbReference>
<dbReference type="PROSITE" id="PS51068">
    <property type="entry name" value="FPG_CAT"/>
    <property type="match status" value="1"/>
</dbReference>
<evidence type="ECO:0000256" key="5">
    <source>
        <dbReference type="ARBA" id="ARBA00022763"/>
    </source>
</evidence>
<evidence type="ECO:0000256" key="9">
    <source>
        <dbReference type="ARBA" id="ARBA00023125"/>
    </source>
</evidence>
<evidence type="ECO:0000256" key="8">
    <source>
        <dbReference type="ARBA" id="ARBA00022833"/>
    </source>
</evidence>
<dbReference type="PROSITE" id="PS51066">
    <property type="entry name" value="ZF_FPG_2"/>
    <property type="match status" value="1"/>
</dbReference>
<keyword evidence="13 15" id="KW-0326">Glycosidase</keyword>
<protein>
    <recommendedName>
        <fullName evidence="15">Formamidopyrimidine-DNA glycosylase</fullName>
        <shortName evidence="15">Fapy-DNA glycosylase</shortName>
        <ecNumber evidence="15">3.2.2.23</ecNumber>
    </recommendedName>
    <alternativeName>
        <fullName evidence="15">DNA-(apurinic or apyrimidinic site) lyase MutM</fullName>
        <shortName evidence="15">AP lyase MutM</shortName>
        <ecNumber evidence="15">4.2.99.18</ecNumber>
    </alternativeName>
</protein>
<feature type="active site" description="Proton donor; for delta-elimination activity" evidence="15">
    <location>
        <position position="287"/>
    </location>
</feature>
<dbReference type="STRING" id="1670800.BSQ44_02140"/>
<dbReference type="PROSITE" id="PS01242">
    <property type="entry name" value="ZF_FPG_1"/>
    <property type="match status" value="1"/>
</dbReference>
<gene>
    <name evidence="15" type="primary">mutM</name>
    <name evidence="15" type="synonym">fpg</name>
    <name evidence="18" type="ORF">BSQ44_02140</name>
</gene>
<comment type="similarity">
    <text evidence="2 15">Belongs to the FPG family.</text>
</comment>
<keyword evidence="5 15" id="KW-0227">DNA damage</keyword>
<dbReference type="Gene3D" id="3.20.190.10">
    <property type="entry name" value="MutM-like, N-terminal"/>
    <property type="match status" value="1"/>
</dbReference>
<dbReference type="InterPro" id="IPR010663">
    <property type="entry name" value="Znf_FPG/IleRS"/>
</dbReference>
<evidence type="ECO:0000256" key="12">
    <source>
        <dbReference type="ARBA" id="ARBA00023268"/>
    </source>
</evidence>
<dbReference type="Pfam" id="PF06827">
    <property type="entry name" value="zf-FPG_IleRS"/>
    <property type="match status" value="1"/>
</dbReference>
<dbReference type="NCBIfam" id="TIGR00577">
    <property type="entry name" value="fpg"/>
    <property type="match status" value="1"/>
</dbReference>
<evidence type="ECO:0000256" key="13">
    <source>
        <dbReference type="ARBA" id="ARBA00023295"/>
    </source>
</evidence>
<dbReference type="KEGG" id="meso:BSQ44_02140"/>
<keyword evidence="19" id="KW-1185">Reference proteome</keyword>
<feature type="active site" description="Schiff-base intermediate with DNA" evidence="15">
    <location>
        <position position="2"/>
    </location>
</feature>
<evidence type="ECO:0000256" key="7">
    <source>
        <dbReference type="ARBA" id="ARBA00022801"/>
    </source>
</evidence>
<dbReference type="HAMAP" id="MF_00103">
    <property type="entry name" value="Fapy_DNA_glycosyl"/>
    <property type="match status" value="1"/>
</dbReference>
<feature type="active site" description="Proton donor; for beta-elimination activity" evidence="15">
    <location>
        <position position="58"/>
    </location>
</feature>
<dbReference type="GO" id="GO:0034039">
    <property type="term" value="F:8-oxo-7,8-dihydroguanine DNA N-glycosylase activity"/>
    <property type="evidence" value="ECO:0007669"/>
    <property type="project" value="TreeGrafter"/>
</dbReference>
<dbReference type="GO" id="GO:0003684">
    <property type="term" value="F:damaged DNA binding"/>
    <property type="evidence" value="ECO:0007669"/>
    <property type="project" value="InterPro"/>
</dbReference>
<dbReference type="GO" id="GO:0008270">
    <property type="term" value="F:zinc ion binding"/>
    <property type="evidence" value="ECO:0007669"/>
    <property type="project" value="UniProtKB-UniRule"/>
</dbReference>
<keyword evidence="9 15" id="KW-0238">DNA-binding</keyword>
<feature type="binding site" evidence="15">
    <location>
        <position position="104"/>
    </location>
    <ligand>
        <name>DNA</name>
        <dbReference type="ChEBI" id="CHEBI:16991"/>
    </ligand>
</feature>
<comment type="subunit">
    <text evidence="3 15">Monomer.</text>
</comment>
<dbReference type="GO" id="GO:0006284">
    <property type="term" value="P:base-excision repair"/>
    <property type="evidence" value="ECO:0007669"/>
    <property type="project" value="InterPro"/>
</dbReference>
<dbReference type="OrthoDB" id="9800855at2"/>
<comment type="catalytic activity">
    <reaction evidence="1 15">
        <text>Hydrolysis of DNA containing ring-opened 7-methylguanine residues, releasing 2,6-diamino-4-hydroxy-5-(N-methyl)formamidopyrimidine.</text>
        <dbReference type="EC" id="3.2.2.23"/>
    </reaction>
</comment>
<evidence type="ECO:0000256" key="2">
    <source>
        <dbReference type="ARBA" id="ARBA00009409"/>
    </source>
</evidence>
<dbReference type="InterPro" id="IPR010979">
    <property type="entry name" value="Ribosomal_uS13-like_H2TH"/>
</dbReference>
<evidence type="ECO:0000313" key="19">
    <source>
        <dbReference type="Proteomes" id="UP000182840"/>
    </source>
</evidence>
<keyword evidence="8 15" id="KW-0862">Zinc</keyword>
<keyword evidence="11 15" id="KW-0456">Lyase</keyword>
<keyword evidence="4 15" id="KW-0479">Metal-binding</keyword>
<evidence type="ECO:0000256" key="6">
    <source>
        <dbReference type="ARBA" id="ARBA00022771"/>
    </source>
</evidence>
<dbReference type="EC" id="3.2.2.23" evidence="15"/>
<dbReference type="EC" id="4.2.99.18" evidence="15"/>
<keyword evidence="7 15" id="KW-0378">Hydrolase</keyword>
<evidence type="ECO:0000256" key="15">
    <source>
        <dbReference type="HAMAP-Rule" id="MF_00103"/>
    </source>
</evidence>
<dbReference type="SUPFAM" id="SSF57716">
    <property type="entry name" value="Glucocorticoid receptor-like (DNA-binding domain)"/>
    <property type="match status" value="1"/>
</dbReference>
<reference evidence="19" key="1">
    <citation type="submission" date="2016-11" db="EMBL/GenBank/DDBJ databases">
        <title>Mesorhizobium oceanicum sp. nov., isolated from deep seawater in South China Sea.</title>
        <authorList>
            <person name="Fu G.-Y."/>
        </authorList>
    </citation>
    <scope>NUCLEOTIDE SEQUENCE [LARGE SCALE GENOMIC DNA]</scope>
    <source>
        <strain evidence="19">B7</strain>
    </source>
</reference>
<dbReference type="InterPro" id="IPR015886">
    <property type="entry name" value="H2TH_FPG"/>
</dbReference>
<comment type="cofactor">
    <cofactor evidence="15">
        <name>Zn(2+)</name>
        <dbReference type="ChEBI" id="CHEBI:29105"/>
    </cofactor>
    <text evidence="15">Binds 1 zinc ion per subunit.</text>
</comment>
<keyword evidence="10 15" id="KW-0234">DNA repair</keyword>
<comment type="catalytic activity">
    <reaction evidence="14 15">
        <text>2'-deoxyribonucleotide-(2'-deoxyribose 5'-phosphate)-2'-deoxyribonucleotide-DNA = a 3'-end 2'-deoxyribonucleotide-(2,3-dehydro-2,3-deoxyribose 5'-phosphate)-DNA + a 5'-end 5'-phospho-2'-deoxyribonucleoside-DNA + H(+)</text>
        <dbReference type="Rhea" id="RHEA:66592"/>
        <dbReference type="Rhea" id="RHEA-COMP:13180"/>
        <dbReference type="Rhea" id="RHEA-COMP:16897"/>
        <dbReference type="Rhea" id="RHEA-COMP:17067"/>
        <dbReference type="ChEBI" id="CHEBI:15378"/>
        <dbReference type="ChEBI" id="CHEBI:136412"/>
        <dbReference type="ChEBI" id="CHEBI:157695"/>
        <dbReference type="ChEBI" id="CHEBI:167181"/>
        <dbReference type="EC" id="4.2.99.18"/>
    </reaction>
</comment>
<dbReference type="SUPFAM" id="SSF46946">
    <property type="entry name" value="S13-like H2TH domain"/>
    <property type="match status" value="1"/>
</dbReference>
<dbReference type="NCBIfam" id="NF002211">
    <property type="entry name" value="PRK01103.1"/>
    <property type="match status" value="1"/>
</dbReference>
<evidence type="ECO:0000259" key="16">
    <source>
        <dbReference type="PROSITE" id="PS51066"/>
    </source>
</evidence>
<dbReference type="PANTHER" id="PTHR22993">
    <property type="entry name" value="FORMAMIDOPYRIMIDINE-DNA GLYCOSYLASE"/>
    <property type="match status" value="1"/>
</dbReference>
<evidence type="ECO:0000313" key="18">
    <source>
        <dbReference type="EMBL" id="APH70317.1"/>
    </source>
</evidence>
<feature type="binding site" evidence="15">
    <location>
        <position position="170"/>
    </location>
    <ligand>
        <name>DNA</name>
        <dbReference type="ChEBI" id="CHEBI:16991"/>
    </ligand>
</feature>
<accession>A0A1L3SLN3</accession>
<dbReference type="InterPro" id="IPR035937">
    <property type="entry name" value="FPG_N"/>
</dbReference>
<evidence type="ECO:0000256" key="14">
    <source>
        <dbReference type="ARBA" id="ARBA00044632"/>
    </source>
</evidence>
<comment type="function">
    <text evidence="15">Involved in base excision repair of DNA damaged by oxidation or by mutagenic agents. Acts as DNA glycosylase that recognizes and removes damaged bases. Has a preference for oxidized purines, such as 7,8-dihydro-8-oxoguanine (8-oxoG). Has AP (apurinic/apyrimidinic) lyase activity and introduces nicks in the DNA strand. Cleaves the DNA backbone by beta-delta elimination to generate a single-strand break at the site of the removed base with both 3'- and 5'-phosphates.</text>
</comment>
<dbReference type="Proteomes" id="UP000182840">
    <property type="component" value="Chromosome"/>
</dbReference>
<evidence type="ECO:0000256" key="4">
    <source>
        <dbReference type="ARBA" id="ARBA00022723"/>
    </source>
</evidence>
<dbReference type="InterPro" id="IPR020629">
    <property type="entry name" value="FPG_Glyclase"/>
</dbReference>
<dbReference type="SMART" id="SM01232">
    <property type="entry name" value="H2TH"/>
    <property type="match status" value="1"/>
</dbReference>
<dbReference type="Pfam" id="PF01149">
    <property type="entry name" value="Fapy_DNA_glyco"/>
    <property type="match status" value="1"/>
</dbReference>
<dbReference type="SMART" id="SM00898">
    <property type="entry name" value="Fapy_DNA_glyco"/>
    <property type="match status" value="1"/>
</dbReference>
<name>A0A1L3SLN3_9HYPH</name>
<evidence type="ECO:0000256" key="11">
    <source>
        <dbReference type="ARBA" id="ARBA00023239"/>
    </source>
</evidence>
<dbReference type="FunFam" id="1.10.8.50:FF:000003">
    <property type="entry name" value="Formamidopyrimidine-DNA glycosylase"/>
    <property type="match status" value="1"/>
</dbReference>
<dbReference type="AlphaFoldDB" id="A0A1L3SLN3"/>
<proteinExistence type="inferred from homology"/>
<feature type="domain" description="FPG-type" evidence="16">
    <location>
        <begin position="261"/>
        <end position="297"/>
    </location>
</feature>
<dbReference type="RefSeq" id="WP_072601729.1">
    <property type="nucleotide sequence ID" value="NZ_CP018171.1"/>
</dbReference>
<evidence type="ECO:0000256" key="3">
    <source>
        <dbReference type="ARBA" id="ARBA00011245"/>
    </source>
</evidence>
<keyword evidence="12 15" id="KW-0511">Multifunctional enzyme</keyword>
<organism evidence="18 19">
    <name type="scientific">Aquibium oceanicum</name>
    <dbReference type="NCBI Taxonomy" id="1670800"/>
    <lineage>
        <taxon>Bacteria</taxon>
        <taxon>Pseudomonadati</taxon>
        <taxon>Pseudomonadota</taxon>
        <taxon>Alphaproteobacteria</taxon>
        <taxon>Hyphomicrobiales</taxon>
        <taxon>Phyllobacteriaceae</taxon>
        <taxon>Aquibium</taxon>
    </lineage>
</organism>
<evidence type="ECO:0000256" key="10">
    <source>
        <dbReference type="ARBA" id="ARBA00023204"/>
    </source>
</evidence>
<dbReference type="PANTHER" id="PTHR22993:SF9">
    <property type="entry name" value="FORMAMIDOPYRIMIDINE-DNA GLYCOSYLASE"/>
    <property type="match status" value="1"/>
</dbReference>
<dbReference type="GO" id="GO:0140078">
    <property type="term" value="F:class I DNA-(apurinic or apyrimidinic site) endonuclease activity"/>
    <property type="evidence" value="ECO:0007669"/>
    <property type="project" value="UniProtKB-EC"/>
</dbReference>
<dbReference type="CDD" id="cd08966">
    <property type="entry name" value="EcFpg-like_N"/>
    <property type="match status" value="1"/>
</dbReference>
<feature type="active site" description="Proton donor" evidence="15">
    <location>
        <position position="3"/>
    </location>
</feature>
<evidence type="ECO:0000256" key="1">
    <source>
        <dbReference type="ARBA" id="ARBA00001668"/>
    </source>
</evidence>
<evidence type="ECO:0000259" key="17">
    <source>
        <dbReference type="PROSITE" id="PS51068"/>
    </source>
</evidence>
<dbReference type="Pfam" id="PF06831">
    <property type="entry name" value="H2TH"/>
    <property type="match status" value="1"/>
</dbReference>
<feature type="domain" description="Formamidopyrimidine-DNA glycosylase catalytic" evidence="17">
    <location>
        <begin position="2"/>
        <end position="130"/>
    </location>
</feature>
<dbReference type="SUPFAM" id="SSF81624">
    <property type="entry name" value="N-terminal domain of MutM-like DNA repair proteins"/>
    <property type="match status" value="1"/>
</dbReference>